<dbReference type="PANTHER" id="PTHR15549:SF30">
    <property type="entry name" value="MID2 DOMAIN-CONTAINING PROTEIN"/>
    <property type="match status" value="1"/>
</dbReference>
<feature type="compositionally biased region" description="Low complexity" evidence="5">
    <location>
        <begin position="56"/>
        <end position="69"/>
    </location>
</feature>
<feature type="transmembrane region" description="Helical" evidence="6">
    <location>
        <begin position="352"/>
        <end position="372"/>
    </location>
</feature>
<evidence type="ECO:0000256" key="1">
    <source>
        <dbReference type="ARBA" id="ARBA00004167"/>
    </source>
</evidence>
<dbReference type="RefSeq" id="XP_037226082.1">
    <property type="nucleotide sequence ID" value="XM_037358172.1"/>
</dbReference>
<sequence>MIVSQSRLLSHSRRPHSAHSCSMKIIVDDRDPAIKYAPAWKTQGSNGNPHGQLQEFQQTTSQSGGTGSTASFTFTGTQVNVSGTLGGANEAHLEFILDGQRTPITISSAPNPRFHYPVFTSAPLVDGQHTLVMTDNSSDPSPFFFDYLIYTTNSRNSGQTVLIDDADDTKEFALAVLGPWHQNNTFDFMQQTSQYVGSQDAGGAIQLSLILQDGDTLSLFGPLTSTDPQFTSGLPLFVEVTINGNPSPFLSEDAPLSGQITFNQRLFKSSSLSAGRYAVSFEYISGTPFGFDYMLIEPGPGSSRSSSTSSLSPSSTLSTNLTAASTTATNSKASSSSSSLARPTAPNHTSHTGAIVGGVVGGVLLLLIVCVWTMRWARNSRLGPGNQGRAPSQVIQPDVETAIGTITPFPLSKSAVADLEHLRTRAASPEPVTLEPESVDVRELSVGEHIQPHPFQRTVALPTTELVRILNERLRSDGLFDEDEQPPSYPPTEAGNRVSR</sequence>
<feature type="compositionally biased region" description="Low complexity" evidence="5">
    <location>
        <begin position="302"/>
        <end position="345"/>
    </location>
</feature>
<feature type="region of interest" description="Disordered" evidence="5">
    <location>
        <begin position="39"/>
        <end position="69"/>
    </location>
</feature>
<protein>
    <submittedName>
        <fullName evidence="7">Uncharacterized protein</fullName>
    </submittedName>
</protein>
<keyword evidence="2 6" id="KW-0812">Transmembrane</keyword>
<proteinExistence type="predicted"/>
<dbReference type="Gene3D" id="2.60.120.260">
    <property type="entry name" value="Galactose-binding domain-like"/>
    <property type="match status" value="1"/>
</dbReference>
<feature type="region of interest" description="Disordered" evidence="5">
    <location>
        <begin position="476"/>
        <end position="500"/>
    </location>
</feature>
<evidence type="ECO:0000256" key="5">
    <source>
        <dbReference type="SAM" id="MobiDB-lite"/>
    </source>
</evidence>
<comment type="subcellular location">
    <subcellularLocation>
        <location evidence="1">Membrane</location>
        <topology evidence="1">Single-pass membrane protein</topology>
    </subcellularLocation>
</comment>
<evidence type="ECO:0000256" key="3">
    <source>
        <dbReference type="ARBA" id="ARBA00022989"/>
    </source>
</evidence>
<dbReference type="AlphaFoldDB" id="A0A8H6WKT1"/>
<evidence type="ECO:0000256" key="6">
    <source>
        <dbReference type="SAM" id="Phobius"/>
    </source>
</evidence>
<organism evidence="7 8">
    <name type="scientific">Mycena indigotica</name>
    <dbReference type="NCBI Taxonomy" id="2126181"/>
    <lineage>
        <taxon>Eukaryota</taxon>
        <taxon>Fungi</taxon>
        <taxon>Dikarya</taxon>
        <taxon>Basidiomycota</taxon>
        <taxon>Agaricomycotina</taxon>
        <taxon>Agaricomycetes</taxon>
        <taxon>Agaricomycetidae</taxon>
        <taxon>Agaricales</taxon>
        <taxon>Marasmiineae</taxon>
        <taxon>Mycenaceae</taxon>
        <taxon>Mycena</taxon>
    </lineage>
</organism>
<dbReference type="PANTHER" id="PTHR15549">
    <property type="entry name" value="PAIRED IMMUNOGLOBULIN-LIKE TYPE 2 RECEPTOR"/>
    <property type="match status" value="1"/>
</dbReference>
<feature type="region of interest" description="Disordered" evidence="5">
    <location>
        <begin position="302"/>
        <end position="348"/>
    </location>
</feature>
<dbReference type="GO" id="GO:0071944">
    <property type="term" value="C:cell periphery"/>
    <property type="evidence" value="ECO:0007669"/>
    <property type="project" value="UniProtKB-ARBA"/>
</dbReference>
<dbReference type="GO" id="GO:0016020">
    <property type="term" value="C:membrane"/>
    <property type="evidence" value="ECO:0007669"/>
    <property type="project" value="UniProtKB-SubCell"/>
</dbReference>
<evidence type="ECO:0000313" key="7">
    <source>
        <dbReference type="EMBL" id="KAF7316059.1"/>
    </source>
</evidence>
<feature type="compositionally biased region" description="Polar residues" evidence="5">
    <location>
        <begin position="42"/>
        <end position="55"/>
    </location>
</feature>
<dbReference type="Proteomes" id="UP000636479">
    <property type="component" value="Unassembled WGS sequence"/>
</dbReference>
<comment type="caution">
    <text evidence="7">The sequence shown here is derived from an EMBL/GenBank/DDBJ whole genome shotgun (WGS) entry which is preliminary data.</text>
</comment>
<dbReference type="OrthoDB" id="3265734at2759"/>
<evidence type="ECO:0000313" key="8">
    <source>
        <dbReference type="Proteomes" id="UP000636479"/>
    </source>
</evidence>
<dbReference type="GeneID" id="59340688"/>
<dbReference type="InterPro" id="IPR051694">
    <property type="entry name" value="Immunoregulatory_rcpt-like"/>
</dbReference>
<gene>
    <name evidence="7" type="ORF">MIND_00123900</name>
</gene>
<accession>A0A8H6WKT1</accession>
<keyword evidence="8" id="KW-1185">Reference proteome</keyword>
<name>A0A8H6WKT1_9AGAR</name>
<evidence type="ECO:0000256" key="4">
    <source>
        <dbReference type="ARBA" id="ARBA00023136"/>
    </source>
</evidence>
<dbReference type="EMBL" id="JACAZF010000001">
    <property type="protein sequence ID" value="KAF7316059.1"/>
    <property type="molecule type" value="Genomic_DNA"/>
</dbReference>
<evidence type="ECO:0000256" key="2">
    <source>
        <dbReference type="ARBA" id="ARBA00022692"/>
    </source>
</evidence>
<keyword evidence="3 6" id="KW-1133">Transmembrane helix</keyword>
<reference evidence="7" key="1">
    <citation type="submission" date="2020-05" db="EMBL/GenBank/DDBJ databases">
        <title>Mycena genomes resolve the evolution of fungal bioluminescence.</title>
        <authorList>
            <person name="Tsai I.J."/>
        </authorList>
    </citation>
    <scope>NUCLEOTIDE SEQUENCE</scope>
    <source>
        <strain evidence="7">171206Taipei</strain>
    </source>
</reference>
<keyword evidence="4 6" id="KW-0472">Membrane</keyword>